<sequence length="100" mass="11824">MRSRIVVQQDSRTPTKPFFARFFIDFILGLVAEFAFMERSGRLMMSLSAALWMDRKRIDGWRFQNGCSIGQHALTPSFWQLSRLSASMDLRRSLRFSIWR</sequence>
<proteinExistence type="predicted"/>
<evidence type="ECO:0000313" key="3">
    <source>
        <dbReference type="Proteomes" id="UP000030377"/>
    </source>
</evidence>
<evidence type="ECO:0000256" key="1">
    <source>
        <dbReference type="SAM" id="Phobius"/>
    </source>
</evidence>
<keyword evidence="1" id="KW-1133">Transmembrane helix</keyword>
<reference evidence="2 3" key="1">
    <citation type="submission" date="2014-09" db="EMBL/GenBank/DDBJ databases">
        <title>Draft genome of Bradyrhizobium japonicum Is-34.</title>
        <authorList>
            <person name="Tsurumaru H."/>
            <person name="Yamakawa T."/>
            <person name="Hashimoto S."/>
            <person name="Okizaki K."/>
            <person name="Kanesaki Y."/>
            <person name="Yoshikawa H."/>
            <person name="Yajima S."/>
        </authorList>
    </citation>
    <scope>NUCLEOTIDE SEQUENCE [LARGE SCALE GENOMIC DNA]</scope>
    <source>
        <strain evidence="2 3">Is-34</strain>
    </source>
</reference>
<evidence type="ECO:0000313" key="2">
    <source>
        <dbReference type="EMBL" id="KGT72886.1"/>
    </source>
</evidence>
<dbReference type="EMBL" id="JRPN01000102">
    <property type="protein sequence ID" value="KGT72886.1"/>
    <property type="molecule type" value="Genomic_DNA"/>
</dbReference>
<keyword evidence="1" id="KW-0812">Transmembrane</keyword>
<name>A0A0A3XI86_BRAJP</name>
<gene>
    <name evidence="2" type="ORF">MA20_47645</name>
</gene>
<dbReference type="AlphaFoldDB" id="A0A0A3XI86"/>
<protein>
    <submittedName>
        <fullName evidence="2">Uncharacterized protein</fullName>
    </submittedName>
</protein>
<feature type="transmembrane region" description="Helical" evidence="1">
    <location>
        <begin position="18"/>
        <end position="36"/>
    </location>
</feature>
<comment type="caution">
    <text evidence="2">The sequence shown here is derived from an EMBL/GenBank/DDBJ whole genome shotgun (WGS) entry which is preliminary data.</text>
</comment>
<accession>A0A0A3XI86</accession>
<dbReference type="Proteomes" id="UP000030377">
    <property type="component" value="Unassembled WGS sequence"/>
</dbReference>
<keyword evidence="1" id="KW-0472">Membrane</keyword>
<organism evidence="2 3">
    <name type="scientific">Bradyrhizobium japonicum</name>
    <dbReference type="NCBI Taxonomy" id="375"/>
    <lineage>
        <taxon>Bacteria</taxon>
        <taxon>Pseudomonadati</taxon>
        <taxon>Pseudomonadota</taxon>
        <taxon>Alphaproteobacteria</taxon>
        <taxon>Hyphomicrobiales</taxon>
        <taxon>Nitrobacteraceae</taxon>
        <taxon>Bradyrhizobium</taxon>
    </lineage>
</organism>